<feature type="domain" description="EGF-like" evidence="9">
    <location>
        <begin position="2224"/>
        <end position="2262"/>
    </location>
</feature>
<dbReference type="PROSITE" id="PS50825">
    <property type="entry name" value="HYR"/>
    <property type="match status" value="1"/>
</dbReference>
<dbReference type="SUPFAM" id="SSF57424">
    <property type="entry name" value="LDL receptor-like module"/>
    <property type="match status" value="1"/>
</dbReference>
<keyword evidence="4 5" id="KW-1015">Disulfide bond</keyword>
<dbReference type="InterPro" id="IPR051022">
    <property type="entry name" value="Notch_Cell-Fate_Det"/>
</dbReference>
<evidence type="ECO:0000259" key="9">
    <source>
        <dbReference type="PROSITE" id="PS50026"/>
    </source>
</evidence>
<dbReference type="InterPro" id="IPR001881">
    <property type="entry name" value="EGF-like_Ca-bd_dom"/>
</dbReference>
<organism evidence="13 14">
    <name type="scientific">Heterodera trifolii</name>
    <dbReference type="NCBI Taxonomy" id="157864"/>
    <lineage>
        <taxon>Eukaryota</taxon>
        <taxon>Metazoa</taxon>
        <taxon>Ecdysozoa</taxon>
        <taxon>Nematoda</taxon>
        <taxon>Chromadorea</taxon>
        <taxon>Rhabditida</taxon>
        <taxon>Tylenchina</taxon>
        <taxon>Tylenchomorpha</taxon>
        <taxon>Tylenchoidea</taxon>
        <taxon>Heteroderidae</taxon>
        <taxon>Heteroderinae</taxon>
        <taxon>Heterodera</taxon>
    </lineage>
</organism>
<dbReference type="Pfam" id="PF02494">
    <property type="entry name" value="HYR"/>
    <property type="match status" value="1"/>
</dbReference>
<feature type="domain" description="EGF-like" evidence="9">
    <location>
        <begin position="2140"/>
        <end position="2177"/>
    </location>
</feature>
<comment type="caution">
    <text evidence="13">The sequence shown here is derived from an EMBL/GenBank/DDBJ whole genome shotgun (WGS) entry which is preliminary data.</text>
</comment>
<feature type="region of interest" description="Disordered" evidence="7">
    <location>
        <begin position="3523"/>
        <end position="3573"/>
    </location>
</feature>
<dbReference type="InterPro" id="IPR011641">
    <property type="entry name" value="Tyr-kin_ephrin_A/B_rcpt-like"/>
</dbReference>
<feature type="domain" description="Sushi" evidence="12">
    <location>
        <begin position="978"/>
        <end position="1048"/>
    </location>
</feature>
<evidence type="ECO:0000256" key="5">
    <source>
        <dbReference type="PROSITE-ProRule" id="PRU00076"/>
    </source>
</evidence>
<dbReference type="Gene3D" id="4.10.400.10">
    <property type="entry name" value="Low-density Lipoprotein Receptor"/>
    <property type="match status" value="1"/>
</dbReference>
<dbReference type="PROSITE" id="PS50923">
    <property type="entry name" value="SUSHI"/>
    <property type="match status" value="3"/>
</dbReference>
<dbReference type="InterPro" id="IPR036055">
    <property type="entry name" value="LDL_receptor-like_sf"/>
</dbReference>
<dbReference type="CDD" id="cd00112">
    <property type="entry name" value="LDLa"/>
    <property type="match status" value="1"/>
</dbReference>
<dbReference type="CDD" id="cd00033">
    <property type="entry name" value="CCP"/>
    <property type="match status" value="1"/>
</dbReference>
<feature type="domain" description="EGF-like" evidence="9">
    <location>
        <begin position="2524"/>
        <end position="2564"/>
    </location>
</feature>
<dbReference type="InterPro" id="IPR009030">
    <property type="entry name" value="Growth_fac_rcpt_cys_sf"/>
</dbReference>
<dbReference type="GO" id="GO:0016020">
    <property type="term" value="C:membrane"/>
    <property type="evidence" value="ECO:0007669"/>
    <property type="project" value="UniProtKB-SubCell"/>
</dbReference>
<gene>
    <name evidence="13" type="ORF">niasHT_000891</name>
</gene>
<evidence type="ECO:0000256" key="3">
    <source>
        <dbReference type="ARBA" id="ARBA00022737"/>
    </source>
</evidence>
<reference evidence="13 14" key="1">
    <citation type="submission" date="2024-10" db="EMBL/GenBank/DDBJ databases">
        <authorList>
            <person name="Kim D."/>
        </authorList>
    </citation>
    <scope>NUCLEOTIDE SEQUENCE [LARGE SCALE GENOMIC DNA]</scope>
    <source>
        <strain evidence="13">BH-2024</strain>
    </source>
</reference>
<dbReference type="PROSITE" id="PS50041">
    <property type="entry name" value="C_TYPE_LECTIN_2"/>
    <property type="match status" value="1"/>
</dbReference>
<feature type="compositionally biased region" description="Low complexity" evidence="7">
    <location>
        <begin position="3587"/>
        <end position="3601"/>
    </location>
</feature>
<feature type="compositionally biased region" description="Polar residues" evidence="7">
    <location>
        <begin position="3041"/>
        <end position="3051"/>
    </location>
</feature>
<feature type="disulfide bond" evidence="5">
    <location>
        <begin position="2364"/>
        <end position="2373"/>
    </location>
</feature>
<dbReference type="InterPro" id="IPR002172">
    <property type="entry name" value="LDrepeatLR_classA_rpt"/>
</dbReference>
<dbReference type="SMART" id="SM00032">
    <property type="entry name" value="CCP"/>
    <property type="match status" value="4"/>
</dbReference>
<dbReference type="PROSITE" id="PS01186">
    <property type="entry name" value="EGF_2"/>
    <property type="match status" value="7"/>
</dbReference>
<feature type="domain" description="C-type lectin" evidence="10">
    <location>
        <begin position="48"/>
        <end position="187"/>
    </location>
</feature>
<dbReference type="PROSITE" id="PS50026">
    <property type="entry name" value="EGF_3"/>
    <property type="match status" value="9"/>
</dbReference>
<keyword evidence="8" id="KW-1133">Transmembrane helix</keyword>
<feature type="domain" description="EGF-like" evidence="9">
    <location>
        <begin position="2332"/>
        <end position="2374"/>
    </location>
</feature>
<feature type="domain" description="EGF-like" evidence="9">
    <location>
        <begin position="2462"/>
        <end position="2505"/>
    </location>
</feature>
<feature type="disulfide bond" evidence="5">
    <location>
        <begin position="2495"/>
        <end position="2504"/>
    </location>
</feature>
<evidence type="ECO:0000256" key="4">
    <source>
        <dbReference type="ARBA" id="ARBA00023157"/>
    </source>
</evidence>
<evidence type="ECO:0000256" key="6">
    <source>
        <dbReference type="PROSITE-ProRule" id="PRU00302"/>
    </source>
</evidence>
<dbReference type="InterPro" id="IPR013320">
    <property type="entry name" value="ConA-like_dom_sf"/>
</dbReference>
<dbReference type="PANTHER" id="PTHR24049:SF22">
    <property type="entry name" value="DROSOPHILA CRUMBS HOMOLOG"/>
    <property type="match status" value="1"/>
</dbReference>
<keyword evidence="2" id="KW-0732">Signal</keyword>
<feature type="disulfide bond" evidence="5">
    <location>
        <begin position="2252"/>
        <end position="2261"/>
    </location>
</feature>
<feature type="region of interest" description="Disordered" evidence="7">
    <location>
        <begin position="3037"/>
        <end position="3079"/>
    </location>
</feature>
<dbReference type="Gene3D" id="2.60.120.200">
    <property type="match status" value="1"/>
</dbReference>
<feature type="domain" description="EGF-like" evidence="9">
    <location>
        <begin position="2376"/>
        <end position="2413"/>
    </location>
</feature>
<sequence length="3764" mass="413252">MFQNKLYYLPLVLCHFLSRFGILAEEFPYSIGDLHIFCPEPKDVWLSIGTNCFKIEPIDLRMNWTEANIFCGLEMNNRSDALHLDNWLLHRDLSRKFLLQRAPNGQNEFWTAWYVEVRSKELPEIIHRFGSAQNTSIFNPAWASLEPHLANSEPGRWCLSWGAALLDETNFGWHIRNCSDQLPVICQTFACYLGINQHSNISIFLSFSDGIGLPQHRCADNGACVSHRALCDGVSDCESGDDEWAQNCDKTNNGTQKCEDTEEIFTELSDSTGDISPIRWRIAATKSKGSECLPNREKWTIEQKPGARIKLDFLALQLGSNERLSLIDLEKGEHFQISQNDNKTPSILAANRLLILYEQIQKNGGQIEEDEKDRGGRRRRRGFHLHYEVDDANVCVRTFESWNGSFAVPMNVPDTGRYRTPMQCQWTIENRNRGVILVKFPLFRLSPGDWFGLVLLDDARSVQFAHNFTSSNSAPSLLVTNSPRIQFLFRAINGSLGDAGVRAVFQRTCENGQFVDPTPSGNVLIFLKKSPTQESPINCPLRINVSENEPFSLFVDQFKGTERDNLMTAKSRSFGILFSHKKYCQIRLWMVIIFLFVTVFHPCHAPNGLVLDLNRKLGILRFRCNFGFAPLEVQQSICKSTSAEWIPKPKCVAIRCAFPPRIASPNLVNFPPSDRFMSAILSASILNNSDISFGTLVAYECANGTVPRGGQSVAQCAANGQWTKVAMACQKIGCYSMSVEMGDFSHFWTPPGNFAEIDCVQGAKMATKTLPKCILDGNGMAKWDGIPSEGIKCQFENLCEKFDENPCGSNGICIPLNGTYTCNCTTPTYRFNRKAIFGQQCEEIDLCSADLWPCSAGTCKRTAHPPGAFPPFECLCPEGTHTLYDDKKATESQLVIPSRQSLLSGYSCITQRCQKPMSAEEQFIIQSSDPQHLVNSTMTIYCRHNANSAPVGPEGELKCLPNGQWNGTMPKQCQKAFPTCVVPVLPNMATKIRGQSLKEYAVHSVVHFVCAQWTHNGQKGSDYLMVGPSRTICLPTGNWSNDAPSCILPQCSQIPLGIRNDGMRISLDGGQNWPTDEKFGPGAVVKMSCEKSGKEWSMTCKKLTNFEMAWSMDELPNCEAKTESNGICDMSKFTANSTILLSPSRESVPEGQEVSFECVQPNYSLSDRKARKCVKNFVQRAVREAMADGQTQPITAADQTSEYGQLDALIRAAKPEKAVVFDSARRLFGWHASIQWHQIHPNGSWAYWPPNRRLQSFLISPSMDVSGGDWLSLSVEIGPIPCPDCMVWVSYFAGPSLSADPSAEHFNPLGRIMADPFVHSIQFFPPHSKLRIQISADDKSPNFVVERVRVSSTACPPLANFPRTPAHFENRTISAKCQSGKTMQLICSPSGNWLLPENGSSFFGCQCPNGQKINANGKCAEKVPLLCHVCSSDTDPRCISLTAADASRDAGTDARCESPKALCMVQSHTRNGAADGTQRSGGRAMPFKVVRRCAERAECGIFRSNVSARESCLTDPGGIEMCTVCCSDDLCNELKPRELLNGGGLVTLRPLLNTSTLASSTAKTADIKQQPKMTLSSTTSRNTVAPLSTISRTIGTSTTPMPTAISTTTVPLTQTVIREKQNLNEFELDSAPPFCIDQQPLELRCASQLKIGRQIDTGQPEPTVIPWPTVVDNDPHIQISAVNMNISAKAYKFRGDETEIVWRAVDFHGELKQCVTKLVFEGGTSSDDATAGHSSNDKDIECPEWHIREVNVSAEFGGDPLTDEPPFGPPNGTSLPLAVPKLVTVGENGVQKCQFWYQTLSIDCPLWAFGPGNWRQFECVNEMDGMMRCKRRERCPGGREYPRGLRELRCWRNRPGKGLTYTREMGSESQEMPLIGEAQCLQEESPSAVTVSIVVASDIEKCTKALARHTNGFFALNCPGVQWSVSPNAFDFVHPNLTVHNFTAETINGGNDGQVLVNCIRRVKGAFGAAFPDKIDASFEDQCPDGSVQSRHFAYHLQCLNGWAPNELLRCEICPKGHFATNGTCAKCPTGTFAKQAGQTKCTPCPGGTTTAEAGSVEEWQCLALCPPGTLSANGLAPCRSCQNGKCQKGQEKGGQQMPIVTEEQRHFDCAFDGCSGHGKCQNGFCICALGFVGSDCSVPFDLCDAQFCLNSAKCLFDSLNGTLCICQRGFNGRRCDEQSLLSQQQIEPKLAIKQQNGTCNGGICKCNAGFVKTTNGSGQICLPINLCLASNPCQNGANCFYQNNGSVNCECAEGWAGEFCEHRSLSCFLPPNPCLNGGTCAWEKAAHAEQLEQCHREHRCGQNGNCQLDSAIGALYCQCNRGYFGEFCEAKLNPCSSALPTAPICKNGGICQEIGPEKAICQCQEGWTGDQCDKAVDSCAGKECVNEGKCIGTHHGTAYCNCPDGYGGENCHIEQNVCTKWPEGDEGICGNGQCQAKGKGHNAKFECLCRDAWTGPNCNVPNDECQKWKKCLNNGKCITLIDGDESPRKRACLCPDGFWGDHCENIVNYCELEGICVNNGTCESSPCEEWPNYCNGGTCQILPNSSDSPHCLCPADSMGIRCETRKSTHYDLHFYPFLNSSSIFQTIRSPTFPCFALIKKPFSLCFWLRFGLMDGQTDEFSSDSHRSFYISIETIGVKSQRTDILLFDQFGATIFGSKLQFDNGRPLTAQIWHHICLTYDVKIIRLFLNGHFVEVRSAVVGNYPAIFINKTCEILLAKNGGKNHFVGQLSQVGLYSKHFEDAEIVRMAWSCREWTHRQEKRFSLIEWAQFTTVDVFNKAQIALIPGICSESDCQPGRTSDCGQGKKLKTPPHLLFCPRSQFVTVPVPHQRLIQIHWEGSLEKMFRPTGTSPIVRFESNFRPGQTFGWGQFHVVYLAEDSLGNWAICEFDVVVSPTKCSDLFVPGSFNKLTVHKFRVEEAKQAEKSINLKCLNTELVSNVVAKPPFYICDRLGQWDRLATFGRTFALPSCTPTENAMQEVIGDLHFEGPCDGAAKCARQVIQTIENASKSFGSFCTRPFCDGQLGIKTECLGERSAISGADPSTTAAQTPPSADATPLGDADERKRRGPTDDGGKPQQTVRVLFDLSVNNSKRAVAPIIRDAMESKFGANFVGESTRLQCSNAFPQLHINGDAKIAGSASVAMASEPPLVQCATCAPGETWQQIVQKIATTTKDESVVNSDVSGSCVKCPPNSYKTSPGVHPCTPCKDDRITGGVVGCMREIDCYLNCPPGSVYCPTTDSCQMCAHGQFMPYSGRLQCIGCPPGTSTEQQGTTSADQCSVRCAVGEEMGAGEQCEMCARGTFRAEGMNACRRCNLGFTTPANGSNSASDCSLIFCPPGHFRNTTIGPADNSFNQLNSAFEAYGAEQCVRCPIGWQTLGHGAKSVQECDQAHDGTCKPDEPAPCPEGMECVQTRGQTYECHNLPNMDRSDGGDQWRRIWIPMILALFAVFVFAILSIIFIKNRQKWLLMLNRNCPSGLLLCCKKMTVDDLASNEYTRTAPPIMSTTDNQQQQQQTVIELTPEEEPFGKLGGQSAENAGNEVTRKRRSSANANDGDANEMREGAMSESSSLKSNDPLNEIRSGLMEAMNANDGDGSAEGADSGRTSAETETLAWERPQKFASTNSSSRRPQLTVQTNFPFSDFEKGAPPFVRGIQSLNKGGKAFSDSEHATDSIGMRILGIGIGVDEKCADATHAQKRLHADGLVGLRCRQFDNGASAGAVPLRSSLTGRSTLAVNPSHKAGAFVPVDQSVVAVPSYDDDDDAFFS</sequence>
<keyword evidence="1 5" id="KW-0245">EGF-like domain</keyword>
<feature type="domain" description="EGF-like" evidence="9">
    <location>
        <begin position="2426"/>
        <end position="2460"/>
    </location>
</feature>
<comment type="caution">
    <text evidence="5">Lacks conserved residue(s) required for the propagation of feature annotation.</text>
</comment>
<dbReference type="InterPro" id="IPR001304">
    <property type="entry name" value="C-type_lectin-like"/>
</dbReference>
<accession>A0ABD2M7J2</accession>
<dbReference type="SUPFAM" id="SSF57535">
    <property type="entry name" value="Complement control module/SCR domain"/>
    <property type="match status" value="2"/>
</dbReference>
<dbReference type="CDD" id="cd00054">
    <property type="entry name" value="EGF_CA"/>
    <property type="match status" value="2"/>
</dbReference>
<dbReference type="Pfam" id="PF13385">
    <property type="entry name" value="Laminin_G_3"/>
    <property type="match status" value="1"/>
</dbReference>
<dbReference type="EMBL" id="JBICBT010000100">
    <property type="protein sequence ID" value="KAL3123495.1"/>
    <property type="molecule type" value="Genomic_DNA"/>
</dbReference>
<dbReference type="SMART" id="SM00192">
    <property type="entry name" value="LDLa"/>
    <property type="match status" value="1"/>
</dbReference>
<dbReference type="Gene3D" id="2.10.70.10">
    <property type="entry name" value="Complement Module, domain 1"/>
    <property type="match status" value="2"/>
</dbReference>
<protein>
    <submittedName>
        <fullName evidence="13">Uncharacterized protein</fullName>
    </submittedName>
</protein>
<dbReference type="InterPro" id="IPR035914">
    <property type="entry name" value="Sperma_CUB_dom_sf"/>
</dbReference>
<evidence type="ECO:0000256" key="1">
    <source>
        <dbReference type="ARBA" id="ARBA00022536"/>
    </source>
</evidence>
<dbReference type="SUPFAM" id="SSF56436">
    <property type="entry name" value="C-type lectin-like"/>
    <property type="match status" value="1"/>
</dbReference>
<evidence type="ECO:0000313" key="13">
    <source>
        <dbReference type="EMBL" id="KAL3123495.1"/>
    </source>
</evidence>
<feature type="disulfide bond" evidence="5">
    <location>
        <begin position="2167"/>
        <end position="2176"/>
    </location>
</feature>
<feature type="compositionally biased region" description="Basic and acidic residues" evidence="7">
    <location>
        <begin position="3061"/>
        <end position="3074"/>
    </location>
</feature>
<keyword evidence="3" id="KW-0677">Repeat</keyword>
<dbReference type="Pfam" id="PF07699">
    <property type="entry name" value="Ephrin_rec_like"/>
    <property type="match status" value="3"/>
</dbReference>
<feature type="disulfide bond" evidence="5">
    <location>
        <begin position="2320"/>
        <end position="2329"/>
    </location>
</feature>
<evidence type="ECO:0000256" key="8">
    <source>
        <dbReference type="SAM" id="Phobius"/>
    </source>
</evidence>
<feature type="domain" description="Sushi" evidence="12">
    <location>
        <begin position="911"/>
        <end position="975"/>
    </location>
</feature>
<dbReference type="PROSITE" id="PS50068">
    <property type="entry name" value="LDLRA_2"/>
    <property type="match status" value="1"/>
</dbReference>
<evidence type="ECO:0000256" key="7">
    <source>
        <dbReference type="SAM" id="MobiDB-lite"/>
    </source>
</evidence>
<keyword evidence="6" id="KW-0768">Sushi</keyword>
<feature type="domain" description="EGF-like" evidence="9">
    <location>
        <begin position="795"/>
        <end position="842"/>
    </location>
</feature>
<evidence type="ECO:0000256" key="2">
    <source>
        <dbReference type="ARBA" id="ARBA00022729"/>
    </source>
</evidence>
<dbReference type="Gene3D" id="2.10.25.10">
    <property type="entry name" value="Laminin"/>
    <property type="match status" value="8"/>
</dbReference>
<keyword evidence="14" id="KW-1185">Reference proteome</keyword>
<dbReference type="SUPFAM" id="SSF57184">
    <property type="entry name" value="Growth factor receptor domain"/>
    <property type="match status" value="1"/>
</dbReference>
<feature type="transmembrane region" description="Helical" evidence="8">
    <location>
        <begin position="3437"/>
        <end position="3459"/>
    </location>
</feature>
<dbReference type="Pfam" id="PF00008">
    <property type="entry name" value="EGF"/>
    <property type="match status" value="1"/>
</dbReference>
<feature type="disulfide bond" evidence="5">
    <location>
        <begin position="2450"/>
        <end position="2459"/>
    </location>
</feature>
<evidence type="ECO:0000259" key="12">
    <source>
        <dbReference type="PROSITE" id="PS50923"/>
    </source>
</evidence>
<evidence type="ECO:0000259" key="11">
    <source>
        <dbReference type="PROSITE" id="PS50825"/>
    </source>
</evidence>
<evidence type="ECO:0000313" key="14">
    <source>
        <dbReference type="Proteomes" id="UP001620626"/>
    </source>
</evidence>
<feature type="compositionally biased region" description="Polar residues" evidence="7">
    <location>
        <begin position="3564"/>
        <end position="3573"/>
    </location>
</feature>
<dbReference type="InterPro" id="IPR000742">
    <property type="entry name" value="EGF"/>
</dbReference>
<feature type="disulfide bond" evidence="5">
    <location>
        <begin position="2535"/>
        <end position="2552"/>
    </location>
</feature>
<dbReference type="SUPFAM" id="SSF49854">
    <property type="entry name" value="Spermadhesin, CUB domain"/>
    <property type="match status" value="1"/>
</dbReference>
<keyword evidence="8" id="KW-0472">Membrane</keyword>
<dbReference type="PANTHER" id="PTHR24049">
    <property type="entry name" value="CRUMBS FAMILY MEMBER"/>
    <property type="match status" value="1"/>
</dbReference>
<dbReference type="InterPro" id="IPR035976">
    <property type="entry name" value="Sushi/SCR/CCP_sf"/>
</dbReference>
<dbReference type="PROSITE" id="PS00022">
    <property type="entry name" value="EGF_1"/>
    <property type="match status" value="9"/>
</dbReference>
<dbReference type="SMART" id="SM00179">
    <property type="entry name" value="EGF_CA"/>
    <property type="match status" value="4"/>
</dbReference>
<proteinExistence type="predicted"/>
<evidence type="ECO:0000259" key="10">
    <source>
        <dbReference type="PROSITE" id="PS50041"/>
    </source>
</evidence>
<dbReference type="InterPro" id="IPR003410">
    <property type="entry name" value="HYR_dom"/>
</dbReference>
<dbReference type="Gene3D" id="2.10.50.10">
    <property type="entry name" value="Tumor Necrosis Factor Receptor, subunit A, domain 2"/>
    <property type="match status" value="3"/>
</dbReference>
<keyword evidence="8" id="KW-0812">Transmembrane</keyword>
<name>A0ABD2M7J2_9BILA</name>
<feature type="disulfide bond" evidence="5">
    <location>
        <begin position="2301"/>
        <end position="2318"/>
    </location>
</feature>
<dbReference type="CDD" id="cd00037">
    <property type="entry name" value="CLECT"/>
    <property type="match status" value="1"/>
</dbReference>
<dbReference type="InterPro" id="IPR016187">
    <property type="entry name" value="CTDL_fold"/>
</dbReference>
<dbReference type="SMART" id="SM00181">
    <property type="entry name" value="EGF"/>
    <property type="match status" value="11"/>
</dbReference>
<feature type="disulfide bond" evidence="5">
    <location>
        <begin position="2403"/>
        <end position="2412"/>
    </location>
</feature>
<feature type="domain" description="HYR" evidence="11">
    <location>
        <begin position="2807"/>
        <end position="2895"/>
    </location>
</feature>
<dbReference type="CDD" id="cd00117">
    <property type="entry name" value="TFP"/>
    <property type="match status" value="1"/>
</dbReference>
<dbReference type="Proteomes" id="UP001620626">
    <property type="component" value="Unassembled WGS sequence"/>
</dbReference>
<dbReference type="SUPFAM" id="SSF49899">
    <property type="entry name" value="Concanavalin A-like lectins/glucanases"/>
    <property type="match status" value="1"/>
</dbReference>
<dbReference type="InterPro" id="IPR000436">
    <property type="entry name" value="Sushi_SCR_CCP_dom"/>
</dbReference>
<dbReference type="SUPFAM" id="SSF57196">
    <property type="entry name" value="EGF/Laminin"/>
    <property type="match status" value="4"/>
</dbReference>
<dbReference type="SMART" id="SM01411">
    <property type="entry name" value="Ephrin_rec_like"/>
    <property type="match status" value="5"/>
</dbReference>
<feature type="domain" description="Sushi" evidence="12">
    <location>
        <begin position="654"/>
        <end position="731"/>
    </location>
</feature>
<feature type="disulfide bond" evidence="5">
    <location>
        <begin position="2554"/>
        <end position="2563"/>
    </location>
</feature>
<feature type="region of interest" description="Disordered" evidence="7">
    <location>
        <begin position="3586"/>
        <end position="3609"/>
    </location>
</feature>
<feature type="domain" description="EGF-like" evidence="9">
    <location>
        <begin position="2291"/>
        <end position="2330"/>
    </location>
</feature>